<reference evidence="1" key="1">
    <citation type="submission" date="2023-01" db="EMBL/GenBank/DDBJ databases">
        <title>Oxazolidinone resistance genes in florfenicol resistant enterococci from beef cattle and veal calves at slaughter.</title>
        <authorList>
            <person name="Biggel M."/>
        </authorList>
    </citation>
    <scope>NUCLEOTIDE SEQUENCE</scope>
    <source>
        <strain evidence="1">K204-1</strain>
    </source>
</reference>
<evidence type="ECO:0000313" key="1">
    <source>
        <dbReference type="EMBL" id="WCG22107.1"/>
    </source>
</evidence>
<dbReference type="Proteomes" id="UP001179600">
    <property type="component" value="Chromosome"/>
</dbReference>
<dbReference type="AlphaFoldDB" id="A0AAE9XF18"/>
<gene>
    <name evidence="1" type="ORF">PML95_06795</name>
</gene>
<sequence>MKKIKRKLTDIYVPSFMKFDKCCIDDASDIQTMKRLAVEQEKLVDFTQLVKKTRLHDEWTSHRHDAAMIVWIGEVPYDLEGYHHLYEIALMLKHNGLWQDFSTFNYDKRDGELSLN</sequence>
<evidence type="ECO:0000313" key="2">
    <source>
        <dbReference type="Proteomes" id="UP001179600"/>
    </source>
</evidence>
<protein>
    <submittedName>
        <fullName evidence="1">Uncharacterized protein</fullName>
    </submittedName>
</protein>
<accession>A0AAE9XF18</accession>
<proteinExistence type="predicted"/>
<name>A0AAE9XF18_9ENTE</name>
<organism evidence="1 2">
    <name type="scientific">Vagococcus lutrae</name>
    <dbReference type="NCBI Taxonomy" id="81947"/>
    <lineage>
        <taxon>Bacteria</taxon>
        <taxon>Bacillati</taxon>
        <taxon>Bacillota</taxon>
        <taxon>Bacilli</taxon>
        <taxon>Lactobacillales</taxon>
        <taxon>Enterococcaceae</taxon>
        <taxon>Vagococcus</taxon>
    </lineage>
</organism>
<dbReference type="RefSeq" id="WP_202585692.1">
    <property type="nucleotide sequence ID" value="NZ_BKBT01000029.1"/>
</dbReference>
<dbReference type="EMBL" id="CP116507">
    <property type="protein sequence ID" value="WCG22107.1"/>
    <property type="molecule type" value="Genomic_DNA"/>
</dbReference>